<feature type="domain" description="Protein kinase" evidence="3">
    <location>
        <begin position="4"/>
        <end position="209"/>
    </location>
</feature>
<evidence type="ECO:0000313" key="5">
    <source>
        <dbReference type="Proteomes" id="UP000002630"/>
    </source>
</evidence>
<dbReference type="EMBL" id="FN649760">
    <property type="protein sequence ID" value="CBJ27413.1"/>
    <property type="molecule type" value="Genomic_DNA"/>
</dbReference>
<dbReference type="InParanoid" id="D7G5X5"/>
<keyword evidence="4" id="KW-0808">Transferase</keyword>
<dbReference type="InterPro" id="IPR050235">
    <property type="entry name" value="CK1_Ser-Thr_kinase"/>
</dbReference>
<dbReference type="SUPFAM" id="SSF56112">
    <property type="entry name" value="Protein kinase-like (PK-like)"/>
    <property type="match status" value="1"/>
</dbReference>
<evidence type="ECO:0000259" key="3">
    <source>
        <dbReference type="PROSITE" id="PS50011"/>
    </source>
</evidence>
<dbReference type="InterPro" id="IPR008271">
    <property type="entry name" value="Ser/Thr_kinase_AS"/>
</dbReference>
<dbReference type="Proteomes" id="UP000002630">
    <property type="component" value="Unassembled WGS sequence"/>
</dbReference>
<dbReference type="Gene3D" id="1.10.510.10">
    <property type="entry name" value="Transferase(Phosphotransferase) domain 1"/>
    <property type="match status" value="1"/>
</dbReference>
<dbReference type="PANTHER" id="PTHR11909">
    <property type="entry name" value="CASEIN KINASE-RELATED"/>
    <property type="match status" value="1"/>
</dbReference>
<dbReference type="SMART" id="SM00220">
    <property type="entry name" value="S_TKc"/>
    <property type="match status" value="1"/>
</dbReference>
<name>D7G5X5_ECTSI</name>
<gene>
    <name evidence="4" type="primary">CK</name>
    <name evidence="4" type="ORF">Esi_0068_0079</name>
</gene>
<accession>D7G5X5</accession>
<dbReference type="OrthoDB" id="5800476at2759"/>
<proteinExistence type="predicted"/>
<dbReference type="AlphaFoldDB" id="D7G5X5"/>
<dbReference type="InterPro" id="IPR000719">
    <property type="entry name" value="Prot_kinase_dom"/>
</dbReference>
<dbReference type="GO" id="GO:0004674">
    <property type="term" value="F:protein serine/threonine kinase activity"/>
    <property type="evidence" value="ECO:0007669"/>
    <property type="project" value="UniProtKB-EC"/>
</dbReference>
<evidence type="ECO:0000313" key="4">
    <source>
        <dbReference type="EMBL" id="CBJ27413.1"/>
    </source>
</evidence>
<dbReference type="GO" id="GO:0005524">
    <property type="term" value="F:ATP binding"/>
    <property type="evidence" value="ECO:0007669"/>
    <property type="project" value="InterPro"/>
</dbReference>
<reference evidence="4 5" key="1">
    <citation type="journal article" date="2010" name="Nature">
        <title>The Ectocarpus genome and the independent evolution of multicellularity in brown algae.</title>
        <authorList>
            <person name="Cock J.M."/>
            <person name="Sterck L."/>
            <person name="Rouze P."/>
            <person name="Scornet D."/>
            <person name="Allen A.E."/>
            <person name="Amoutzias G."/>
            <person name="Anthouard V."/>
            <person name="Artiguenave F."/>
            <person name="Aury J.M."/>
            <person name="Badger J.H."/>
            <person name="Beszteri B."/>
            <person name="Billiau K."/>
            <person name="Bonnet E."/>
            <person name="Bothwell J.H."/>
            <person name="Bowler C."/>
            <person name="Boyen C."/>
            <person name="Brownlee C."/>
            <person name="Carrano C.J."/>
            <person name="Charrier B."/>
            <person name="Cho G.Y."/>
            <person name="Coelho S.M."/>
            <person name="Collen J."/>
            <person name="Corre E."/>
            <person name="Da Silva C."/>
            <person name="Delage L."/>
            <person name="Delaroque N."/>
            <person name="Dittami S.M."/>
            <person name="Doulbeau S."/>
            <person name="Elias M."/>
            <person name="Farnham G."/>
            <person name="Gachon C.M."/>
            <person name="Gschloessl B."/>
            <person name="Heesch S."/>
            <person name="Jabbari K."/>
            <person name="Jubin C."/>
            <person name="Kawai H."/>
            <person name="Kimura K."/>
            <person name="Kloareg B."/>
            <person name="Kupper F.C."/>
            <person name="Lang D."/>
            <person name="Le Bail A."/>
            <person name="Leblanc C."/>
            <person name="Lerouge P."/>
            <person name="Lohr M."/>
            <person name="Lopez P.J."/>
            <person name="Martens C."/>
            <person name="Maumus F."/>
            <person name="Michel G."/>
            <person name="Miranda-Saavedra D."/>
            <person name="Morales J."/>
            <person name="Moreau H."/>
            <person name="Motomura T."/>
            <person name="Nagasato C."/>
            <person name="Napoli C.A."/>
            <person name="Nelson D.R."/>
            <person name="Nyvall-Collen P."/>
            <person name="Peters A.F."/>
            <person name="Pommier C."/>
            <person name="Potin P."/>
            <person name="Poulain J."/>
            <person name="Quesneville H."/>
            <person name="Read B."/>
            <person name="Rensing S.A."/>
            <person name="Ritter A."/>
            <person name="Rousvoal S."/>
            <person name="Samanta M."/>
            <person name="Samson G."/>
            <person name="Schroeder D.C."/>
            <person name="Segurens B."/>
            <person name="Strittmatter M."/>
            <person name="Tonon T."/>
            <person name="Tregear J.W."/>
            <person name="Valentin K."/>
            <person name="von Dassow P."/>
            <person name="Yamagishi T."/>
            <person name="Van de Peer Y."/>
            <person name="Wincker P."/>
        </authorList>
    </citation>
    <scope>NUCLEOTIDE SEQUENCE [LARGE SCALE GENOMIC DNA]</scope>
    <source>
        <strain evidence="5">Ec32 / CCAP1310/4</strain>
    </source>
</reference>
<evidence type="ECO:0000256" key="1">
    <source>
        <dbReference type="ARBA" id="ARBA00012513"/>
    </source>
</evidence>
<dbReference type="Pfam" id="PF00069">
    <property type="entry name" value="Pkinase"/>
    <property type="match status" value="1"/>
</dbReference>
<sequence>MLSPRCDRYFGCGSFGDIYLGVGQNGEQVAVKFEKHSTRCPQLRHEYKVYRELQNCTGFGRVYYYGTYNSYNAMVMDLLGPSLEDLFTKCGRRFSLRTVLQVADQLLDRMDTMHSRHLIHRDVKPANFVLGPGRGCQTIFCIDFGLSTRYRHPRTLQHIPYRDGRSLTGTPRYASINNHLGLEQSRRDDLESIGVFHSSSQSIWLIADP</sequence>
<keyword evidence="4" id="KW-0418">Kinase</keyword>
<organism evidence="4 5">
    <name type="scientific">Ectocarpus siliculosus</name>
    <name type="common">Brown alga</name>
    <name type="synonym">Conferva siliculosa</name>
    <dbReference type="NCBI Taxonomy" id="2880"/>
    <lineage>
        <taxon>Eukaryota</taxon>
        <taxon>Sar</taxon>
        <taxon>Stramenopiles</taxon>
        <taxon>Ochrophyta</taxon>
        <taxon>PX clade</taxon>
        <taxon>Phaeophyceae</taxon>
        <taxon>Ectocarpales</taxon>
        <taxon>Ectocarpaceae</taxon>
        <taxon>Ectocarpus</taxon>
    </lineage>
</organism>
<dbReference type="STRING" id="2880.D7G5X5"/>
<keyword evidence="5" id="KW-1185">Reference proteome</keyword>
<dbReference type="EC" id="2.7.11.1" evidence="1"/>
<dbReference type="CDD" id="cd14016">
    <property type="entry name" value="STKc_CK1"/>
    <property type="match status" value="1"/>
</dbReference>
<dbReference type="PROSITE" id="PS00108">
    <property type="entry name" value="PROTEIN_KINASE_ST"/>
    <property type="match status" value="1"/>
</dbReference>
<dbReference type="InterPro" id="IPR011009">
    <property type="entry name" value="Kinase-like_dom_sf"/>
</dbReference>
<protein>
    <recommendedName>
        <fullName evidence="2">Casein kinase I</fullName>
        <ecNumber evidence="1">2.7.11.1</ecNumber>
    </recommendedName>
</protein>
<dbReference type="PROSITE" id="PS50011">
    <property type="entry name" value="PROTEIN_KINASE_DOM"/>
    <property type="match status" value="1"/>
</dbReference>
<evidence type="ECO:0000256" key="2">
    <source>
        <dbReference type="ARBA" id="ARBA00023860"/>
    </source>
</evidence>